<proteinExistence type="predicted"/>
<accession>A0AAV4PKG8</accession>
<dbReference type="EMBL" id="BPLQ01002920">
    <property type="protein sequence ID" value="GIX96455.1"/>
    <property type="molecule type" value="Genomic_DNA"/>
</dbReference>
<dbReference type="InterPro" id="IPR050453">
    <property type="entry name" value="LIM_Homeobox_TF"/>
</dbReference>
<dbReference type="PROSITE" id="PS50023">
    <property type="entry name" value="LIM_DOMAIN_2"/>
    <property type="match status" value="2"/>
</dbReference>
<feature type="domain" description="LIM zinc-binding" evidence="9">
    <location>
        <begin position="24"/>
        <end position="82"/>
    </location>
</feature>
<keyword evidence="4 8" id="KW-0440">LIM domain</keyword>
<keyword evidence="3 8" id="KW-0862">Zinc</keyword>
<evidence type="ECO:0000313" key="11">
    <source>
        <dbReference type="Proteomes" id="UP001054837"/>
    </source>
</evidence>
<dbReference type="InterPro" id="IPR001781">
    <property type="entry name" value="Znf_LIM"/>
</dbReference>
<dbReference type="AlphaFoldDB" id="A0AAV4PKG8"/>
<dbReference type="GO" id="GO:0005634">
    <property type="term" value="C:nucleus"/>
    <property type="evidence" value="ECO:0007669"/>
    <property type="project" value="UniProtKB-SubCell"/>
</dbReference>
<sequence length="190" mass="21573">MDVAEDFLDLLTENHMLHKGELVIRCAGCQNPLLDRVMMKLKDQLWHAACLRCSVCEIPLTVKCYNKDSLNFCQEHFYRKYGTRCAGCSKGIIPLETVRRAGDLVFHMQCFTCFLCNRELVTGDYFFLMEDQKLICQADYYSTIATAVVDNDTGPIFSPTIVCPLLEHHGLGFHSISNILHQPSTPTSNE</sequence>
<evidence type="ECO:0000256" key="2">
    <source>
        <dbReference type="ARBA" id="ARBA00022723"/>
    </source>
</evidence>
<evidence type="ECO:0000256" key="7">
    <source>
        <dbReference type="ARBA" id="ARBA00023242"/>
    </source>
</evidence>
<evidence type="ECO:0000256" key="8">
    <source>
        <dbReference type="PROSITE-ProRule" id="PRU00125"/>
    </source>
</evidence>
<dbReference type="SMART" id="SM00132">
    <property type="entry name" value="LIM"/>
    <property type="match status" value="2"/>
</dbReference>
<dbReference type="GO" id="GO:0030182">
    <property type="term" value="P:neuron differentiation"/>
    <property type="evidence" value="ECO:0007669"/>
    <property type="project" value="TreeGrafter"/>
</dbReference>
<organism evidence="10 11">
    <name type="scientific">Caerostris darwini</name>
    <dbReference type="NCBI Taxonomy" id="1538125"/>
    <lineage>
        <taxon>Eukaryota</taxon>
        <taxon>Metazoa</taxon>
        <taxon>Ecdysozoa</taxon>
        <taxon>Arthropoda</taxon>
        <taxon>Chelicerata</taxon>
        <taxon>Arachnida</taxon>
        <taxon>Araneae</taxon>
        <taxon>Araneomorphae</taxon>
        <taxon>Entelegynae</taxon>
        <taxon>Araneoidea</taxon>
        <taxon>Araneidae</taxon>
        <taxon>Caerostris</taxon>
    </lineage>
</organism>
<evidence type="ECO:0000256" key="5">
    <source>
        <dbReference type="ARBA" id="ARBA00023125"/>
    </source>
</evidence>
<dbReference type="PROSITE" id="PS00478">
    <property type="entry name" value="LIM_DOMAIN_1"/>
    <property type="match status" value="2"/>
</dbReference>
<protein>
    <recommendedName>
        <fullName evidence="9">LIM zinc-binding domain-containing protein</fullName>
    </recommendedName>
</protein>
<evidence type="ECO:0000256" key="1">
    <source>
        <dbReference type="ARBA" id="ARBA00004123"/>
    </source>
</evidence>
<keyword evidence="7" id="KW-0539">Nucleus</keyword>
<keyword evidence="5" id="KW-0238">DNA-binding</keyword>
<evidence type="ECO:0000256" key="4">
    <source>
        <dbReference type="ARBA" id="ARBA00023038"/>
    </source>
</evidence>
<evidence type="ECO:0000256" key="6">
    <source>
        <dbReference type="ARBA" id="ARBA00023155"/>
    </source>
</evidence>
<keyword evidence="2 8" id="KW-0479">Metal-binding</keyword>
<evidence type="ECO:0000313" key="10">
    <source>
        <dbReference type="EMBL" id="GIX96455.1"/>
    </source>
</evidence>
<dbReference type="GO" id="GO:0046872">
    <property type="term" value="F:metal ion binding"/>
    <property type="evidence" value="ECO:0007669"/>
    <property type="project" value="UniProtKB-KW"/>
</dbReference>
<dbReference type="Pfam" id="PF00412">
    <property type="entry name" value="LIM"/>
    <property type="match status" value="2"/>
</dbReference>
<gene>
    <name evidence="10" type="primary">Lhx3</name>
    <name evidence="10" type="ORF">CDAR_279991</name>
</gene>
<comment type="caution">
    <text evidence="10">The sequence shown here is derived from an EMBL/GenBank/DDBJ whole genome shotgun (WGS) entry which is preliminary data.</text>
</comment>
<keyword evidence="6" id="KW-0371">Homeobox</keyword>
<comment type="subcellular location">
    <subcellularLocation>
        <location evidence="1">Nucleus</location>
    </subcellularLocation>
</comment>
<keyword evidence="11" id="KW-1185">Reference proteome</keyword>
<dbReference type="PANTHER" id="PTHR24208:SF128">
    <property type="entry name" value="LIM3, ISOFORM G"/>
    <property type="match status" value="1"/>
</dbReference>
<dbReference type="SUPFAM" id="SSF57716">
    <property type="entry name" value="Glucocorticoid receptor-like (DNA-binding domain)"/>
    <property type="match status" value="2"/>
</dbReference>
<evidence type="ECO:0000259" key="9">
    <source>
        <dbReference type="PROSITE" id="PS50023"/>
    </source>
</evidence>
<dbReference type="GO" id="GO:0000977">
    <property type="term" value="F:RNA polymerase II transcription regulatory region sequence-specific DNA binding"/>
    <property type="evidence" value="ECO:0007669"/>
    <property type="project" value="TreeGrafter"/>
</dbReference>
<evidence type="ECO:0000256" key="3">
    <source>
        <dbReference type="ARBA" id="ARBA00022833"/>
    </source>
</evidence>
<dbReference type="GO" id="GO:0000981">
    <property type="term" value="F:DNA-binding transcription factor activity, RNA polymerase II-specific"/>
    <property type="evidence" value="ECO:0007669"/>
    <property type="project" value="TreeGrafter"/>
</dbReference>
<dbReference type="Gene3D" id="2.10.110.10">
    <property type="entry name" value="Cysteine Rich Protein"/>
    <property type="match status" value="2"/>
</dbReference>
<name>A0AAV4PKG8_9ARAC</name>
<dbReference type="Proteomes" id="UP001054837">
    <property type="component" value="Unassembled WGS sequence"/>
</dbReference>
<feature type="domain" description="LIM zinc-binding" evidence="9">
    <location>
        <begin position="83"/>
        <end position="146"/>
    </location>
</feature>
<reference evidence="10 11" key="1">
    <citation type="submission" date="2021-06" db="EMBL/GenBank/DDBJ databases">
        <title>Caerostris darwini draft genome.</title>
        <authorList>
            <person name="Kono N."/>
            <person name="Arakawa K."/>
        </authorList>
    </citation>
    <scope>NUCLEOTIDE SEQUENCE [LARGE SCALE GENOMIC DNA]</scope>
</reference>
<dbReference type="PANTHER" id="PTHR24208">
    <property type="entry name" value="LIM/HOMEOBOX PROTEIN LHX"/>
    <property type="match status" value="1"/>
</dbReference>